<dbReference type="PANTHER" id="PTHR23513">
    <property type="entry name" value="INTEGRAL MEMBRANE EFFLUX PROTEIN-RELATED"/>
    <property type="match status" value="1"/>
</dbReference>
<dbReference type="Pfam" id="PF05977">
    <property type="entry name" value="MFS_3"/>
    <property type="match status" value="1"/>
</dbReference>
<dbReference type="EMBL" id="JAUZMY010000025">
    <property type="protein sequence ID" value="MEE2040044.1"/>
    <property type="molecule type" value="Genomic_DNA"/>
</dbReference>
<feature type="transmembrane region" description="Helical" evidence="7">
    <location>
        <begin position="304"/>
        <end position="321"/>
    </location>
</feature>
<keyword evidence="4 7" id="KW-0812">Transmembrane</keyword>
<keyword evidence="10" id="KW-1185">Reference proteome</keyword>
<feature type="transmembrane region" description="Helical" evidence="7">
    <location>
        <begin position="365"/>
        <end position="384"/>
    </location>
</feature>
<reference evidence="9 10" key="1">
    <citation type="submission" date="2023-08" db="EMBL/GenBank/DDBJ databases">
        <authorList>
            <person name="Girao M."/>
            <person name="Carvalho M.F."/>
        </authorList>
    </citation>
    <scope>NUCLEOTIDE SEQUENCE [LARGE SCALE GENOMIC DNA]</scope>
    <source>
        <strain evidence="9 10">CT-R113</strain>
    </source>
</reference>
<dbReference type="PANTHER" id="PTHR23513:SF6">
    <property type="entry name" value="MAJOR FACILITATOR SUPERFAMILY ASSOCIATED DOMAIN-CONTAINING PROTEIN"/>
    <property type="match status" value="1"/>
</dbReference>
<comment type="subcellular location">
    <subcellularLocation>
        <location evidence="1">Cell membrane</location>
        <topology evidence="1">Multi-pass membrane protein</topology>
    </subcellularLocation>
</comment>
<dbReference type="CDD" id="cd06173">
    <property type="entry name" value="MFS_MefA_like"/>
    <property type="match status" value="1"/>
</dbReference>
<accession>A0ABU7KCT8</accession>
<keyword evidence="6 7" id="KW-0472">Membrane</keyword>
<evidence type="ECO:0000256" key="7">
    <source>
        <dbReference type="SAM" id="Phobius"/>
    </source>
</evidence>
<feature type="transmembrane region" description="Helical" evidence="7">
    <location>
        <begin position="238"/>
        <end position="261"/>
    </location>
</feature>
<feature type="transmembrane region" description="Helical" evidence="7">
    <location>
        <begin position="102"/>
        <end position="125"/>
    </location>
</feature>
<feature type="transmembrane region" description="Helical" evidence="7">
    <location>
        <begin position="273"/>
        <end position="292"/>
    </location>
</feature>
<evidence type="ECO:0000259" key="8">
    <source>
        <dbReference type="PROSITE" id="PS50850"/>
    </source>
</evidence>
<keyword evidence="2" id="KW-0813">Transport</keyword>
<evidence type="ECO:0000256" key="3">
    <source>
        <dbReference type="ARBA" id="ARBA00022475"/>
    </source>
</evidence>
<feature type="domain" description="Major facilitator superfamily (MFS) profile" evidence="8">
    <location>
        <begin position="26"/>
        <end position="416"/>
    </location>
</feature>
<evidence type="ECO:0000256" key="6">
    <source>
        <dbReference type="ARBA" id="ARBA00023136"/>
    </source>
</evidence>
<proteinExistence type="predicted"/>
<feature type="transmembrane region" description="Helical" evidence="7">
    <location>
        <begin position="390"/>
        <end position="407"/>
    </location>
</feature>
<evidence type="ECO:0000256" key="1">
    <source>
        <dbReference type="ARBA" id="ARBA00004651"/>
    </source>
</evidence>
<dbReference type="SUPFAM" id="SSF103473">
    <property type="entry name" value="MFS general substrate transporter"/>
    <property type="match status" value="1"/>
</dbReference>
<feature type="transmembrane region" description="Helical" evidence="7">
    <location>
        <begin position="61"/>
        <end position="81"/>
    </location>
</feature>
<dbReference type="PROSITE" id="PS50850">
    <property type="entry name" value="MFS"/>
    <property type="match status" value="1"/>
</dbReference>
<dbReference type="InterPro" id="IPR010290">
    <property type="entry name" value="TM_effector"/>
</dbReference>
<comment type="caution">
    <text evidence="9">The sequence shown here is derived from an EMBL/GenBank/DDBJ whole genome shotgun (WGS) entry which is preliminary data.</text>
</comment>
<dbReference type="RefSeq" id="WP_330093809.1">
    <property type="nucleotide sequence ID" value="NZ_JAUZMY010000025.1"/>
</dbReference>
<protein>
    <submittedName>
        <fullName evidence="9">MFS transporter</fullName>
    </submittedName>
</protein>
<evidence type="ECO:0000256" key="4">
    <source>
        <dbReference type="ARBA" id="ARBA00022692"/>
    </source>
</evidence>
<dbReference type="InterPro" id="IPR036259">
    <property type="entry name" value="MFS_trans_sf"/>
</dbReference>
<evidence type="ECO:0000256" key="2">
    <source>
        <dbReference type="ARBA" id="ARBA00022448"/>
    </source>
</evidence>
<evidence type="ECO:0000256" key="5">
    <source>
        <dbReference type="ARBA" id="ARBA00022989"/>
    </source>
</evidence>
<dbReference type="InterPro" id="IPR020846">
    <property type="entry name" value="MFS_dom"/>
</dbReference>
<gene>
    <name evidence="9" type="ORF">Q8791_22765</name>
</gene>
<name>A0ABU7KCT8_9ACTN</name>
<keyword evidence="5 7" id="KW-1133">Transmembrane helix</keyword>
<evidence type="ECO:0000313" key="10">
    <source>
        <dbReference type="Proteomes" id="UP001356095"/>
    </source>
</evidence>
<sequence>MTETTPRPEGPPDPGPDTGDTRLGTRFWTLWTSSGLSNLADGVLKVALPLVALRFTDSPTLIAGVVFALTVPWLLFSLPAGAVADRFDRRRLMLGANTARGLLLGALALALALDLGSIWLLYAVALGIGTTETVYDTSAQSILPQVVGRHQLSRANGRLYAAELSANQFVGPPLGGLLVTLGAAASFVAPAALWLVAAGALLLVRGPFRIERDAPTRMREDIAEGLRFLWGHRILRRFAAMVGLSNFAGNATFTVLVLFAVGPASPMGLSEPAYGLLLTATAAGSVVGALAAERIERLLGRVRALRWSTLTFTGIVAVPALTADPFLVGAGFFVGGLGMSVWNVITVSLRQRITPDHLLGRLNSAYRLLAWGTMPLGAVTGGLIAQFFGLTAVFAGMGALILVLYLWQFTLSDAALASVEHGPAEDRPGPGGR</sequence>
<dbReference type="Proteomes" id="UP001356095">
    <property type="component" value="Unassembled WGS sequence"/>
</dbReference>
<evidence type="ECO:0000313" key="9">
    <source>
        <dbReference type="EMBL" id="MEE2040044.1"/>
    </source>
</evidence>
<feature type="transmembrane region" description="Helical" evidence="7">
    <location>
        <begin position="327"/>
        <end position="345"/>
    </location>
</feature>
<dbReference type="Gene3D" id="1.20.1250.20">
    <property type="entry name" value="MFS general substrate transporter like domains"/>
    <property type="match status" value="1"/>
</dbReference>
<organism evidence="9 10">
    <name type="scientific">Nocardiopsis codii</name>
    <dbReference type="NCBI Taxonomy" id="3065942"/>
    <lineage>
        <taxon>Bacteria</taxon>
        <taxon>Bacillati</taxon>
        <taxon>Actinomycetota</taxon>
        <taxon>Actinomycetes</taxon>
        <taxon>Streptosporangiales</taxon>
        <taxon>Nocardiopsidaceae</taxon>
        <taxon>Nocardiopsis</taxon>
    </lineage>
</organism>
<keyword evidence="3" id="KW-1003">Cell membrane</keyword>
<feature type="transmembrane region" description="Helical" evidence="7">
    <location>
        <begin position="177"/>
        <end position="204"/>
    </location>
</feature>